<dbReference type="GO" id="GO:0004190">
    <property type="term" value="F:aspartic-type endopeptidase activity"/>
    <property type="evidence" value="ECO:0007669"/>
    <property type="project" value="InterPro"/>
</dbReference>
<dbReference type="GO" id="GO:0003676">
    <property type="term" value="F:nucleic acid binding"/>
    <property type="evidence" value="ECO:0007669"/>
    <property type="project" value="InterPro"/>
</dbReference>
<accession>A0A7J6SCG3</accession>
<feature type="non-terminal residue" evidence="4">
    <location>
        <position position="753"/>
    </location>
</feature>
<dbReference type="CDD" id="cd00303">
    <property type="entry name" value="retropepsin_like"/>
    <property type="match status" value="1"/>
</dbReference>
<dbReference type="InterPro" id="IPR001878">
    <property type="entry name" value="Znf_CCHC"/>
</dbReference>
<dbReference type="AlphaFoldDB" id="A0A7J6SCG3"/>
<dbReference type="GO" id="GO:0006508">
    <property type="term" value="P:proteolysis"/>
    <property type="evidence" value="ECO:0007669"/>
    <property type="project" value="InterPro"/>
</dbReference>
<evidence type="ECO:0000313" key="4">
    <source>
        <dbReference type="EMBL" id="KAF4729780.1"/>
    </source>
</evidence>
<dbReference type="Gene3D" id="2.40.70.10">
    <property type="entry name" value="Acid Proteases"/>
    <property type="match status" value="1"/>
</dbReference>
<comment type="caution">
    <text evidence="4">The sequence shown here is derived from an EMBL/GenBank/DDBJ whole genome shotgun (WGS) entry which is preliminary data.</text>
</comment>
<dbReference type="InterPro" id="IPR001995">
    <property type="entry name" value="Peptidase_A2_cat"/>
</dbReference>
<gene>
    <name evidence="4" type="ORF">FOZ62_028646</name>
</gene>
<keyword evidence="1" id="KW-0378">Hydrolase</keyword>
<proteinExistence type="predicted"/>
<feature type="compositionally biased region" description="Pro residues" evidence="2">
    <location>
        <begin position="207"/>
        <end position="216"/>
    </location>
</feature>
<feature type="domain" description="Peptidase A2" evidence="3">
    <location>
        <begin position="656"/>
        <end position="745"/>
    </location>
</feature>
<protein>
    <recommendedName>
        <fullName evidence="3">Peptidase A2 domain-containing protein</fullName>
    </recommendedName>
</protein>
<dbReference type="InterPro" id="IPR021109">
    <property type="entry name" value="Peptidase_aspartic_dom_sf"/>
</dbReference>
<reference evidence="4 5" key="1">
    <citation type="submission" date="2020-04" db="EMBL/GenBank/DDBJ databases">
        <title>Perkinsus olseni comparative genomics.</title>
        <authorList>
            <person name="Bogema D.R."/>
        </authorList>
    </citation>
    <scope>NUCLEOTIDE SEQUENCE [LARGE SCALE GENOMIC DNA]</scope>
    <source>
        <strain evidence="4">ATCC PRA-205</strain>
    </source>
</reference>
<dbReference type="SMART" id="SM00343">
    <property type="entry name" value="ZnF_C2HC"/>
    <property type="match status" value="2"/>
</dbReference>
<dbReference type="SUPFAM" id="SSF50630">
    <property type="entry name" value="Acid proteases"/>
    <property type="match status" value="1"/>
</dbReference>
<feature type="region of interest" description="Disordered" evidence="2">
    <location>
        <begin position="576"/>
        <end position="605"/>
    </location>
</feature>
<name>A0A7J6SCG3_PEROL</name>
<evidence type="ECO:0000313" key="5">
    <source>
        <dbReference type="Proteomes" id="UP000574390"/>
    </source>
</evidence>
<feature type="region of interest" description="Disordered" evidence="2">
    <location>
        <begin position="201"/>
        <end position="223"/>
    </location>
</feature>
<sequence>MVSGSSNNTGSPWNYNILGSVCREALQRHRGSIGDAFVHVECEEGDYRLVLRDCVAAIAIDAHPDTDPAEASGEGTTSGVHGQGQTTEGGQPTQATDAASSDSHTSLRATFDACADYCVTIADDHLLACDVPPWVKPCSQWIVRCLMDIIVDRLPWPGLPQEDDALPSRAELKRLIASSRTPLSAPTPLIIPVESQTQHVNAGTSLPVPPVHPEQPAPSGRASSRSYAGLYVPRLPATSPTVLSTSGASTVGLKPLYVKDDHSVTSADYAHKQASSLLGKPLPDEFILNITNVGSYARWRATICSAIDHFECSRQVSAEIVLRCLREPLRSRIRKKVPITLIREEGHVAIIKALDVSNMNRLEMRAIDQQWRSLQQQPQEAIPAFAERVEDVAHIRETLTGVSVTDAEMSERLADGLTDADSIMAKSVVDPLLKLPYEEFKQSMLSFLESKNGHAQLTVTTGQRQPQPQPQSGQGVRLSTNQKTINAKVHSAVAVELGLDSNACIRCGLKGHHASACTTGSIHRQHERCGRCGRLTIGDSGKNHRCNRSQLQCSRCKKTGHLSGVCRRGLSNGKQFGGPRKASGGADPSCSTASPDDDGENDTSGLHVVETHTAKAVISSDSQATCVSATMRFVNSLPRDPTIELRIGTPKRYCPLTGLVDSGANVSLISASTAAFLGRNGLVEPSSTVVLPSSISIKFGDGQLLSSSTLITLRCSFDGTQLSDLPLQFLVVPGCQPSCILGRNLFSDLGIRM</sequence>
<feature type="region of interest" description="Disordered" evidence="2">
    <location>
        <begin position="65"/>
        <end position="101"/>
    </location>
</feature>
<evidence type="ECO:0000259" key="3">
    <source>
        <dbReference type="PROSITE" id="PS50175"/>
    </source>
</evidence>
<evidence type="ECO:0000256" key="1">
    <source>
        <dbReference type="ARBA" id="ARBA00022801"/>
    </source>
</evidence>
<dbReference type="PROSITE" id="PS50175">
    <property type="entry name" value="ASP_PROT_RETROV"/>
    <property type="match status" value="1"/>
</dbReference>
<dbReference type="EMBL" id="JABANM010016243">
    <property type="protein sequence ID" value="KAF4729780.1"/>
    <property type="molecule type" value="Genomic_DNA"/>
</dbReference>
<dbReference type="Proteomes" id="UP000574390">
    <property type="component" value="Unassembled WGS sequence"/>
</dbReference>
<dbReference type="PROSITE" id="PS00141">
    <property type="entry name" value="ASP_PROTEASE"/>
    <property type="match status" value="1"/>
</dbReference>
<evidence type="ECO:0000256" key="2">
    <source>
        <dbReference type="SAM" id="MobiDB-lite"/>
    </source>
</evidence>
<dbReference type="GO" id="GO:0008270">
    <property type="term" value="F:zinc ion binding"/>
    <property type="evidence" value="ECO:0007669"/>
    <property type="project" value="InterPro"/>
</dbReference>
<dbReference type="InterPro" id="IPR001969">
    <property type="entry name" value="Aspartic_peptidase_AS"/>
</dbReference>
<organism evidence="4 5">
    <name type="scientific">Perkinsus olseni</name>
    <name type="common">Perkinsus atlanticus</name>
    <dbReference type="NCBI Taxonomy" id="32597"/>
    <lineage>
        <taxon>Eukaryota</taxon>
        <taxon>Sar</taxon>
        <taxon>Alveolata</taxon>
        <taxon>Perkinsozoa</taxon>
        <taxon>Perkinsea</taxon>
        <taxon>Perkinsida</taxon>
        <taxon>Perkinsidae</taxon>
        <taxon>Perkinsus</taxon>
    </lineage>
</organism>
<feature type="compositionally biased region" description="Low complexity" evidence="2">
    <location>
        <begin position="83"/>
        <end position="101"/>
    </location>
</feature>